<dbReference type="EMBL" id="CP086356">
    <property type="protein sequence ID" value="UNI18270.1"/>
    <property type="molecule type" value="Genomic_DNA"/>
</dbReference>
<dbReference type="Proteomes" id="UP000829364">
    <property type="component" value="Chromosome 3"/>
</dbReference>
<gene>
    <name evidence="2" type="ORF">JDV02_004547</name>
</gene>
<dbReference type="AlphaFoldDB" id="A0A9Q8QET3"/>
<feature type="region of interest" description="Disordered" evidence="1">
    <location>
        <begin position="218"/>
        <end position="420"/>
    </location>
</feature>
<dbReference type="GeneID" id="72066500"/>
<proteinExistence type="predicted"/>
<protein>
    <submittedName>
        <fullName evidence="2">Uncharacterized protein</fullName>
    </submittedName>
</protein>
<feature type="compositionally biased region" description="Low complexity" evidence="1">
    <location>
        <begin position="258"/>
        <end position="278"/>
    </location>
</feature>
<evidence type="ECO:0000256" key="1">
    <source>
        <dbReference type="SAM" id="MobiDB-lite"/>
    </source>
</evidence>
<evidence type="ECO:0000313" key="2">
    <source>
        <dbReference type="EMBL" id="UNI18270.1"/>
    </source>
</evidence>
<dbReference type="RefSeq" id="XP_047841751.1">
    <property type="nucleotide sequence ID" value="XM_047985774.1"/>
</dbReference>
<accession>A0A9Q8QET3</accession>
<reference evidence="2" key="1">
    <citation type="submission" date="2021-11" db="EMBL/GenBank/DDBJ databases">
        <title>Purpureocillium_takamizusanense_genome.</title>
        <authorList>
            <person name="Nguyen N.-H."/>
        </authorList>
    </citation>
    <scope>NUCLEOTIDE SEQUENCE</scope>
    <source>
        <strain evidence="2">PT3</strain>
    </source>
</reference>
<feature type="compositionally biased region" description="Basic residues" evidence="1">
    <location>
        <begin position="340"/>
        <end position="350"/>
    </location>
</feature>
<feature type="compositionally biased region" description="Polar residues" evidence="1">
    <location>
        <begin position="279"/>
        <end position="290"/>
    </location>
</feature>
<dbReference type="OrthoDB" id="5142910at2759"/>
<name>A0A9Q8QET3_9HYPO</name>
<keyword evidence="3" id="KW-1185">Reference proteome</keyword>
<sequence>MAQLLTPVSDCPLKRLEVQDDAKVRVYGVGATAMALTLAIKNNRTESSDRLLLVVNAGSRTVLSITLSDLLSPGAGTFTIARYSQAMTVRITQQGYEVRAFFEAGRDLELAAHMLSRLGFPVREDSGSLQGLSNPSPGFSSDPRLSSITPIPGMDTFGSASHDLFPSSPSNPAFAGAPQAATLDARIFGPQSAYTAPLTNRMQPEALVQRFSPYNLFAPKQGDLHRPPVGSPLRNSFSPDDAGSQRRHLGHGPDNWAQSPQSMSPSMSSPLILDPSLSFTSHGSCASSEASAIGMQSRPSPERQRSTPVSSHDTQVAIPERRDLPFARAETATRPPVKPQRTKASTRRPPKSTESAQRVRKRKQPVSKKPSQARPASRKNPARAAKVLSTPPSDVADQPNDGDRGCDIQSDPGPPESATTVVVAEPSAVRRLWTMTSVLLDQYEADVARGCDQGLCVRFYLERLQGMRRDFWLCHLLGAGEHGSGPAGESTVLSRATMLR</sequence>
<evidence type="ECO:0000313" key="3">
    <source>
        <dbReference type="Proteomes" id="UP000829364"/>
    </source>
</evidence>
<organism evidence="2 3">
    <name type="scientific">Purpureocillium takamizusanense</name>
    <dbReference type="NCBI Taxonomy" id="2060973"/>
    <lineage>
        <taxon>Eukaryota</taxon>
        <taxon>Fungi</taxon>
        <taxon>Dikarya</taxon>
        <taxon>Ascomycota</taxon>
        <taxon>Pezizomycotina</taxon>
        <taxon>Sordariomycetes</taxon>
        <taxon>Hypocreomycetidae</taxon>
        <taxon>Hypocreales</taxon>
        <taxon>Ophiocordycipitaceae</taxon>
        <taxon>Purpureocillium</taxon>
    </lineage>
</organism>